<keyword evidence="4" id="KW-1185">Reference proteome</keyword>
<feature type="transmembrane region" description="Helical" evidence="2">
    <location>
        <begin position="6"/>
        <end position="27"/>
    </location>
</feature>
<keyword evidence="2" id="KW-1133">Transmembrane helix</keyword>
<comment type="caution">
    <text evidence="3">The sequence shown here is derived from an EMBL/GenBank/DDBJ whole genome shotgun (WGS) entry which is preliminary data.</text>
</comment>
<evidence type="ECO:0000313" key="3">
    <source>
        <dbReference type="EMBL" id="GAC58419.1"/>
    </source>
</evidence>
<keyword evidence="2" id="KW-0472">Membrane</keyword>
<evidence type="ECO:0000256" key="1">
    <source>
        <dbReference type="SAM" id="MobiDB-lite"/>
    </source>
</evidence>
<dbReference type="RefSeq" id="WP_005942513.1">
    <property type="nucleotide sequence ID" value="NZ_ATVK01000059.1"/>
</dbReference>
<name>L7LBW8_9ACTN</name>
<sequence length="62" mass="6478">MTGPAITLLVVAVMLVWGGLVASIAYIRARPEVDPGQLPPLPEDLAAADAARADQPQPTRDT</sequence>
<keyword evidence="2" id="KW-0812">Transmembrane</keyword>
<protein>
    <submittedName>
        <fullName evidence="3">Uncharacterized protein</fullName>
    </submittedName>
</protein>
<evidence type="ECO:0000256" key="2">
    <source>
        <dbReference type="SAM" id="Phobius"/>
    </source>
</evidence>
<dbReference type="AlphaFoldDB" id="L7LBW8"/>
<proteinExistence type="predicted"/>
<evidence type="ECO:0000313" key="4">
    <source>
        <dbReference type="Proteomes" id="UP000053405"/>
    </source>
</evidence>
<organism evidence="3 4">
    <name type="scientific">Gordonia hirsuta DSM 44140 = NBRC 16056</name>
    <dbReference type="NCBI Taxonomy" id="1121927"/>
    <lineage>
        <taxon>Bacteria</taxon>
        <taxon>Bacillati</taxon>
        <taxon>Actinomycetota</taxon>
        <taxon>Actinomycetes</taxon>
        <taxon>Mycobacteriales</taxon>
        <taxon>Gordoniaceae</taxon>
        <taxon>Gordonia</taxon>
    </lineage>
</organism>
<feature type="compositionally biased region" description="Low complexity" evidence="1">
    <location>
        <begin position="43"/>
        <end position="62"/>
    </location>
</feature>
<dbReference type="eggNOG" id="ENOG5031ZBR">
    <property type="taxonomic scope" value="Bacteria"/>
</dbReference>
<dbReference type="EMBL" id="BANT01000040">
    <property type="protein sequence ID" value="GAC58419.1"/>
    <property type="molecule type" value="Genomic_DNA"/>
</dbReference>
<accession>L7LBW8</accession>
<dbReference type="OrthoDB" id="6712920at2"/>
<dbReference type="NCBIfam" id="NF033493">
    <property type="entry name" value="MetS_like_NSS"/>
    <property type="match status" value="1"/>
</dbReference>
<gene>
    <name evidence="3" type="ORF">GOHSU_40_00030</name>
</gene>
<dbReference type="STRING" id="1121927.GOHSU_40_00030"/>
<feature type="region of interest" description="Disordered" evidence="1">
    <location>
        <begin position="33"/>
        <end position="62"/>
    </location>
</feature>
<dbReference type="Proteomes" id="UP000053405">
    <property type="component" value="Unassembled WGS sequence"/>
</dbReference>
<reference evidence="3 4" key="1">
    <citation type="submission" date="2012-12" db="EMBL/GenBank/DDBJ databases">
        <title>Whole genome shotgun sequence of Gordonia hirsuta NBRC 16056.</title>
        <authorList>
            <person name="Isaki-Nakamura S."/>
            <person name="Hosoyama A."/>
            <person name="Tsuchikane K."/>
            <person name="Katsumata H."/>
            <person name="Baba S."/>
            <person name="Yamazaki S."/>
            <person name="Fujita N."/>
        </authorList>
    </citation>
    <scope>NUCLEOTIDE SEQUENCE [LARGE SCALE GENOMIC DNA]</scope>
    <source>
        <strain evidence="3 4">NBRC 16056</strain>
    </source>
</reference>